<dbReference type="PROSITE" id="PS50949">
    <property type="entry name" value="HTH_GNTR"/>
    <property type="match status" value="1"/>
</dbReference>
<dbReference type="Gene3D" id="1.10.10.10">
    <property type="entry name" value="Winged helix-like DNA-binding domain superfamily/Winged helix DNA-binding domain"/>
    <property type="match status" value="1"/>
</dbReference>
<proteinExistence type="predicted"/>
<feature type="domain" description="HTH gntR-type" evidence="4">
    <location>
        <begin position="5"/>
        <end position="73"/>
    </location>
</feature>
<dbReference type="Proteomes" id="UP000214975">
    <property type="component" value="Chromosome"/>
</dbReference>
<keyword evidence="1" id="KW-0805">Transcription regulation</keyword>
<dbReference type="Pfam" id="PF13377">
    <property type="entry name" value="Peripla_BP_3"/>
    <property type="match status" value="1"/>
</dbReference>
<dbReference type="InterPro" id="IPR036388">
    <property type="entry name" value="WH-like_DNA-bd_sf"/>
</dbReference>
<evidence type="ECO:0000259" key="4">
    <source>
        <dbReference type="PROSITE" id="PS50949"/>
    </source>
</evidence>
<gene>
    <name evidence="5" type="ORF">Thert_02320</name>
</gene>
<name>A0A223I151_THETR</name>
<reference evidence="5 6" key="1">
    <citation type="submission" date="2016-08" db="EMBL/GenBank/DDBJ databases">
        <title>A novel genetic cassette of butanologenic Thermoanaerobacterium thermosaccharolyticum that directly convert cellulose to butanol.</title>
        <authorList>
            <person name="Li T."/>
            <person name="He J."/>
        </authorList>
    </citation>
    <scope>NUCLEOTIDE SEQUENCE [LARGE SCALE GENOMIC DNA]</scope>
    <source>
        <strain evidence="5 6">TG57</strain>
    </source>
</reference>
<dbReference type="Gene3D" id="3.40.50.2300">
    <property type="match status" value="2"/>
</dbReference>
<dbReference type="SUPFAM" id="SSF53822">
    <property type="entry name" value="Periplasmic binding protein-like I"/>
    <property type="match status" value="1"/>
</dbReference>
<dbReference type="EMBL" id="CP016893">
    <property type="protein sequence ID" value="AST58235.1"/>
    <property type="molecule type" value="Genomic_DNA"/>
</dbReference>
<keyword evidence="2" id="KW-0238">DNA-binding</keyword>
<dbReference type="InterPro" id="IPR036390">
    <property type="entry name" value="WH_DNA-bd_sf"/>
</dbReference>
<dbReference type="InterPro" id="IPR046335">
    <property type="entry name" value="LacI/GalR-like_sensor"/>
</dbReference>
<dbReference type="InterPro" id="IPR000524">
    <property type="entry name" value="Tscrpt_reg_HTH_GntR"/>
</dbReference>
<keyword evidence="3" id="KW-0804">Transcription</keyword>
<organism evidence="5 6">
    <name type="scientific">Thermoanaerobacterium thermosaccharolyticum</name>
    <name type="common">Clostridium thermosaccharolyticum</name>
    <dbReference type="NCBI Taxonomy" id="1517"/>
    <lineage>
        <taxon>Bacteria</taxon>
        <taxon>Bacillati</taxon>
        <taxon>Bacillota</taxon>
        <taxon>Clostridia</taxon>
        <taxon>Thermoanaerobacterales</taxon>
        <taxon>Thermoanaerobacteraceae</taxon>
        <taxon>Thermoanaerobacterium</taxon>
    </lineage>
</organism>
<dbReference type="InterPro" id="IPR028082">
    <property type="entry name" value="Peripla_BP_I"/>
</dbReference>
<evidence type="ECO:0000256" key="1">
    <source>
        <dbReference type="ARBA" id="ARBA00023015"/>
    </source>
</evidence>
<evidence type="ECO:0000313" key="5">
    <source>
        <dbReference type="EMBL" id="AST58235.1"/>
    </source>
</evidence>
<evidence type="ECO:0000256" key="2">
    <source>
        <dbReference type="ARBA" id="ARBA00023125"/>
    </source>
</evidence>
<dbReference type="CDD" id="cd01541">
    <property type="entry name" value="PBP1_AraR"/>
    <property type="match status" value="1"/>
</dbReference>
<dbReference type="GO" id="GO:0003700">
    <property type="term" value="F:DNA-binding transcription factor activity"/>
    <property type="evidence" value="ECO:0007669"/>
    <property type="project" value="InterPro"/>
</dbReference>
<dbReference type="Pfam" id="PF00392">
    <property type="entry name" value="GntR"/>
    <property type="match status" value="1"/>
</dbReference>
<dbReference type="PANTHER" id="PTHR30146">
    <property type="entry name" value="LACI-RELATED TRANSCRIPTIONAL REPRESSOR"/>
    <property type="match status" value="1"/>
</dbReference>
<accession>A0A223I151</accession>
<dbReference type="GO" id="GO:0000976">
    <property type="term" value="F:transcription cis-regulatory region binding"/>
    <property type="evidence" value="ECO:0007669"/>
    <property type="project" value="TreeGrafter"/>
</dbReference>
<dbReference type="SUPFAM" id="SSF46785">
    <property type="entry name" value="Winged helix' DNA-binding domain"/>
    <property type="match status" value="1"/>
</dbReference>
<dbReference type="PRINTS" id="PR00035">
    <property type="entry name" value="HTHGNTR"/>
</dbReference>
<dbReference type="SMART" id="SM00345">
    <property type="entry name" value="HTH_GNTR"/>
    <property type="match status" value="1"/>
</dbReference>
<evidence type="ECO:0000256" key="3">
    <source>
        <dbReference type="ARBA" id="ARBA00023163"/>
    </source>
</evidence>
<dbReference type="InterPro" id="IPR033532">
    <property type="entry name" value="AraR_ligand_bind_dom"/>
</dbReference>
<dbReference type="RefSeq" id="WP_094397629.1">
    <property type="nucleotide sequence ID" value="NZ_CP016893.1"/>
</dbReference>
<sequence length="370" mass="42796">MEENVPKYQIVKDYITNLIIKNNINIDDPLPTESELMEKFGVSRHTIRKALDDLENEGWLYRKQGLGTFCADRNSVKSYDNKNIAVITTYINDYIFPRIIKGIDQVLAKNGYSILLFNTNNRIETEMDILENVLTKDIRGLIIEPTKSALPHINLNYFDELKNKGIPYIFINSFYEELNPSYIIQDDEGGGYMATEHLIKLGHRNIVGIFKSDDNQGLNRYKGYVKALRKNNIKIKEDNIIFYTTEEMKTKPKEKIYEIYSKWENKPTAIVSYNDQIAMWILDPIRELGYNVPDDISIVSFDDSDYAELSNVKLTSIIHPKEEMGRLAASTLFELIGKGKKAFNKPVNICIKPEIRIRNSTKEIELEEVL</sequence>
<dbReference type="CDD" id="cd07377">
    <property type="entry name" value="WHTH_GntR"/>
    <property type="match status" value="1"/>
</dbReference>
<dbReference type="AlphaFoldDB" id="A0A223I151"/>
<evidence type="ECO:0000313" key="6">
    <source>
        <dbReference type="Proteomes" id="UP000214975"/>
    </source>
</evidence>
<dbReference type="PANTHER" id="PTHR30146:SF150">
    <property type="entry name" value="ARABINOSE METABOLISM TRANSCRIPTIONAL REPRESSOR"/>
    <property type="match status" value="1"/>
</dbReference>
<protein>
    <submittedName>
        <fullName evidence="5">GntR family transcriptional regulator</fullName>
    </submittedName>
</protein>